<organism evidence="1 2">
    <name type="scientific">Kineosporia corallincola</name>
    <dbReference type="NCBI Taxonomy" id="2835133"/>
    <lineage>
        <taxon>Bacteria</taxon>
        <taxon>Bacillati</taxon>
        <taxon>Actinomycetota</taxon>
        <taxon>Actinomycetes</taxon>
        <taxon>Kineosporiales</taxon>
        <taxon>Kineosporiaceae</taxon>
        <taxon>Kineosporia</taxon>
    </lineage>
</organism>
<dbReference type="SUPFAM" id="SSF57938">
    <property type="entry name" value="DnaJ/Hsp40 cysteine-rich domain"/>
    <property type="match status" value="1"/>
</dbReference>
<proteinExistence type="predicted"/>
<sequence length="84" mass="9431">MTPTLALALTSTLVTLGYVLACRIWPYANCWKCSGAGRFRSPSGRAWRLCRRCSGSGARLRIGRRLWNLAARELGRTRDPRSPH</sequence>
<dbReference type="EMBL" id="JAHBAY010000008">
    <property type="protein sequence ID" value="MBT0771363.1"/>
    <property type="molecule type" value="Genomic_DNA"/>
</dbReference>
<reference evidence="1 2" key="1">
    <citation type="submission" date="2021-05" db="EMBL/GenBank/DDBJ databases">
        <title>Kineosporia and Streptomyces sp. nov. two new marine actinobacteria isolated from Coral.</title>
        <authorList>
            <person name="Buangrab K."/>
            <person name="Sutthacheep M."/>
            <person name="Yeemin T."/>
            <person name="Harunari E."/>
            <person name="Igarashi Y."/>
            <person name="Kanchanasin P."/>
            <person name="Tanasupawat S."/>
            <person name="Phongsopitanun W."/>
        </authorList>
    </citation>
    <scope>NUCLEOTIDE SEQUENCE [LARGE SCALE GENOMIC DNA]</scope>
    <source>
        <strain evidence="1 2">J2-2</strain>
    </source>
</reference>
<evidence type="ECO:0000313" key="2">
    <source>
        <dbReference type="Proteomes" id="UP001197247"/>
    </source>
</evidence>
<comment type="caution">
    <text evidence="1">The sequence shown here is derived from an EMBL/GenBank/DDBJ whole genome shotgun (WGS) entry which is preliminary data.</text>
</comment>
<gene>
    <name evidence="1" type="ORF">KIH74_20665</name>
</gene>
<dbReference type="RefSeq" id="WP_214157650.1">
    <property type="nucleotide sequence ID" value="NZ_JAHBAY010000008.1"/>
</dbReference>
<keyword evidence="2" id="KW-1185">Reference proteome</keyword>
<name>A0ABS5TJS5_9ACTN</name>
<evidence type="ECO:0000313" key="1">
    <source>
        <dbReference type="EMBL" id="MBT0771363.1"/>
    </source>
</evidence>
<accession>A0ABS5TJS5</accession>
<protein>
    <submittedName>
        <fullName evidence="1">Uncharacterized protein</fullName>
    </submittedName>
</protein>
<dbReference type="Proteomes" id="UP001197247">
    <property type="component" value="Unassembled WGS sequence"/>
</dbReference>
<dbReference type="InterPro" id="IPR036410">
    <property type="entry name" value="HSP_DnaJ_Cys-rich_dom_sf"/>
</dbReference>